<keyword evidence="3" id="KW-0489">Methyltransferase</keyword>
<dbReference type="InterPro" id="IPR029063">
    <property type="entry name" value="SAM-dependent_MTases_sf"/>
</dbReference>
<dbReference type="Pfam" id="PF00736">
    <property type="entry name" value="EF1_GNE"/>
    <property type="match status" value="1"/>
</dbReference>
<keyword evidence="4" id="KW-0808">Transferase</keyword>
<evidence type="ECO:0000313" key="9">
    <source>
        <dbReference type="EMBL" id="CAD9666759.1"/>
    </source>
</evidence>
<feature type="domain" description="Translation elongation factor EF1B beta/delta subunit guanine nucleotide exchange" evidence="8">
    <location>
        <begin position="289"/>
        <end position="387"/>
    </location>
</feature>
<evidence type="ECO:0000256" key="7">
    <source>
        <dbReference type="ARBA" id="ARBA00023268"/>
    </source>
</evidence>
<dbReference type="SUPFAM" id="SSF54984">
    <property type="entry name" value="eEF-1beta-like"/>
    <property type="match status" value="1"/>
</dbReference>
<comment type="similarity">
    <text evidence="2">Belongs to the methyltransferase superfamily.</text>
</comment>
<gene>
    <name evidence="9" type="ORF">RMAR1173_LOCUS2975</name>
</gene>
<evidence type="ECO:0000256" key="6">
    <source>
        <dbReference type="ARBA" id="ARBA00022917"/>
    </source>
</evidence>
<dbReference type="InterPro" id="IPR014717">
    <property type="entry name" value="Transl_elong_EF1B/ribsomal_bS6"/>
</dbReference>
<dbReference type="GO" id="GO:0003746">
    <property type="term" value="F:translation elongation factor activity"/>
    <property type="evidence" value="ECO:0007669"/>
    <property type="project" value="UniProtKB-KW"/>
</dbReference>
<accession>A0A7S2RC51</accession>
<dbReference type="Gene3D" id="3.40.50.150">
    <property type="entry name" value="Vaccinia Virus protein VP39"/>
    <property type="match status" value="1"/>
</dbReference>
<dbReference type="PANTHER" id="PTHR12176">
    <property type="entry name" value="SAM-DEPENDENT METHYLTRANSFERASE SUPERFAMILY PROTEIN"/>
    <property type="match status" value="1"/>
</dbReference>
<reference evidence="9" key="1">
    <citation type="submission" date="2021-01" db="EMBL/GenBank/DDBJ databases">
        <authorList>
            <person name="Corre E."/>
            <person name="Pelletier E."/>
            <person name="Niang G."/>
            <person name="Scheremetjew M."/>
            <person name="Finn R."/>
            <person name="Kale V."/>
            <person name="Holt S."/>
            <person name="Cochrane G."/>
            <person name="Meng A."/>
            <person name="Brown T."/>
            <person name="Cohen L."/>
        </authorList>
    </citation>
    <scope>NUCLEOTIDE SEQUENCE</scope>
    <source>
        <strain evidence="9">CCMP1243</strain>
    </source>
</reference>
<dbReference type="GO" id="GO:0008168">
    <property type="term" value="F:methyltransferase activity"/>
    <property type="evidence" value="ECO:0007669"/>
    <property type="project" value="UniProtKB-KW"/>
</dbReference>
<dbReference type="GO" id="GO:0032259">
    <property type="term" value="P:methylation"/>
    <property type="evidence" value="ECO:0007669"/>
    <property type="project" value="UniProtKB-KW"/>
</dbReference>
<dbReference type="SUPFAM" id="SSF53335">
    <property type="entry name" value="S-adenosyl-L-methionine-dependent methyltransferases"/>
    <property type="match status" value="1"/>
</dbReference>
<evidence type="ECO:0000259" key="8">
    <source>
        <dbReference type="SMART" id="SM00888"/>
    </source>
</evidence>
<dbReference type="InterPro" id="IPR036219">
    <property type="entry name" value="eEF-1beta-like_sf"/>
</dbReference>
<dbReference type="EMBL" id="HBHJ01004567">
    <property type="protein sequence ID" value="CAD9666759.1"/>
    <property type="molecule type" value="Transcribed_RNA"/>
</dbReference>
<evidence type="ECO:0000256" key="4">
    <source>
        <dbReference type="ARBA" id="ARBA00022679"/>
    </source>
</evidence>
<evidence type="ECO:0000256" key="3">
    <source>
        <dbReference type="ARBA" id="ARBA00022603"/>
    </source>
</evidence>
<dbReference type="InterPro" id="IPR014038">
    <property type="entry name" value="EF1B_bsu/dsu_GNE"/>
</dbReference>
<organism evidence="9">
    <name type="scientific">Rhizochromulina marina</name>
    <dbReference type="NCBI Taxonomy" id="1034831"/>
    <lineage>
        <taxon>Eukaryota</taxon>
        <taxon>Sar</taxon>
        <taxon>Stramenopiles</taxon>
        <taxon>Ochrophyta</taxon>
        <taxon>Dictyochophyceae</taxon>
        <taxon>Rhizochromulinales</taxon>
        <taxon>Rhizochromulina</taxon>
    </lineage>
</organism>
<dbReference type="AlphaFoldDB" id="A0A7S2RC51"/>
<keyword evidence="5" id="KW-0251">Elongation factor</keyword>
<evidence type="ECO:0000256" key="2">
    <source>
        <dbReference type="ARBA" id="ARBA00008361"/>
    </source>
</evidence>
<dbReference type="Gene3D" id="3.30.70.60">
    <property type="match status" value="1"/>
</dbReference>
<dbReference type="InterPro" id="IPR051419">
    <property type="entry name" value="Lys/N-term_MeTrsfase_sf"/>
</dbReference>
<keyword evidence="7" id="KW-0511">Multifunctional enzyme</keyword>
<protein>
    <recommendedName>
        <fullName evidence="8">Translation elongation factor EF1B beta/delta subunit guanine nucleotide exchange domain-containing protein</fullName>
    </recommendedName>
</protein>
<keyword evidence="6" id="KW-0648">Protein biosynthesis</keyword>
<comment type="similarity">
    <text evidence="1">Belongs to the EF-1-beta/EF-1-delta family.</text>
</comment>
<name>A0A7S2RC51_9STRA</name>
<evidence type="ECO:0000256" key="5">
    <source>
        <dbReference type="ARBA" id="ARBA00022768"/>
    </source>
</evidence>
<dbReference type="SMART" id="SM00888">
    <property type="entry name" value="EF1_GNE"/>
    <property type="match status" value="1"/>
</dbReference>
<dbReference type="PANTHER" id="PTHR12176:SF78">
    <property type="entry name" value="EEF1A LYSINE AND N-TERMINAL METHYLTRANSFERASE"/>
    <property type="match status" value="1"/>
</dbReference>
<proteinExistence type="inferred from homology"/>
<evidence type="ECO:0000256" key="1">
    <source>
        <dbReference type="ARBA" id="ARBA00007411"/>
    </source>
</evidence>
<sequence length="393" mass="42917">METGSSGEDWRAILPSAAEEFSTLEYWQAFFRLRPPSEPFEWYCSVDHFVAAALPLLVQGKGGAERRGAPLLHAGCGNSLLSQRLEAEGLTCLDMDFSLNAFPGAPDCSMERMCGDALRLPFHPCRFSAYVDKGLHDAMMHDSGEDCRRRSGLYFSECWRVLEHSGRLLLVTLAQDHILSLLEAAVEAREQGRALWDSVSVHYLVKPQEAHSPLQPFLLCFTKPPPTMSGLELEDGGVVAPVLELSGAPMPSWQALTEAIRRDKETFANVFSSRDAMVPNGLGTATARLVVVDILPEGLSTDLEEIRASVLARPQPPRVIKTELLPVAFGLHKLRVSCVVPDAASPHQRQDGCGGASGEVDLLDSTLLWMEELDGVSGVDVVDVTPCSLKKPQ</sequence>